<accession>A0A1H9UHS4</accession>
<evidence type="ECO:0000256" key="10">
    <source>
        <dbReference type="RuleBase" id="RU363038"/>
    </source>
</evidence>
<comment type="catalytic activity">
    <reaction evidence="8">
        <text>tRNA(Arg) + L-arginine + ATP = L-arginyl-tRNA(Arg) + AMP + diphosphate</text>
        <dbReference type="Rhea" id="RHEA:20301"/>
        <dbReference type="Rhea" id="RHEA-COMP:9658"/>
        <dbReference type="Rhea" id="RHEA-COMP:9673"/>
        <dbReference type="ChEBI" id="CHEBI:30616"/>
        <dbReference type="ChEBI" id="CHEBI:32682"/>
        <dbReference type="ChEBI" id="CHEBI:33019"/>
        <dbReference type="ChEBI" id="CHEBI:78442"/>
        <dbReference type="ChEBI" id="CHEBI:78513"/>
        <dbReference type="ChEBI" id="CHEBI:456215"/>
        <dbReference type="EC" id="6.1.1.19"/>
    </reaction>
</comment>
<dbReference type="Gene3D" id="3.40.50.620">
    <property type="entry name" value="HUPs"/>
    <property type="match status" value="1"/>
</dbReference>
<evidence type="ECO:0000256" key="7">
    <source>
        <dbReference type="ARBA" id="ARBA00023146"/>
    </source>
</evidence>
<dbReference type="Pfam" id="PF00750">
    <property type="entry name" value="tRNA-synt_1d"/>
    <property type="match status" value="1"/>
</dbReference>
<evidence type="ECO:0000313" key="13">
    <source>
        <dbReference type="Proteomes" id="UP000199687"/>
    </source>
</evidence>
<evidence type="ECO:0000256" key="9">
    <source>
        <dbReference type="NCBIfam" id="TIGR00456"/>
    </source>
</evidence>
<dbReference type="Gene3D" id="3.30.1360.70">
    <property type="entry name" value="Arginyl tRNA synthetase N-terminal domain"/>
    <property type="match status" value="1"/>
</dbReference>
<dbReference type="InterPro" id="IPR001278">
    <property type="entry name" value="Arg-tRNA-ligase"/>
</dbReference>
<evidence type="ECO:0000256" key="4">
    <source>
        <dbReference type="ARBA" id="ARBA00022741"/>
    </source>
</evidence>
<dbReference type="PANTHER" id="PTHR11956">
    <property type="entry name" value="ARGINYL-TRNA SYNTHETASE"/>
    <property type="match status" value="1"/>
</dbReference>
<dbReference type="SMART" id="SM01016">
    <property type="entry name" value="Arg_tRNA_synt_N"/>
    <property type="match status" value="1"/>
</dbReference>
<evidence type="ECO:0000259" key="11">
    <source>
        <dbReference type="SMART" id="SM01016"/>
    </source>
</evidence>
<feature type="domain" description="Arginyl tRNA synthetase N-terminal" evidence="11">
    <location>
        <begin position="1"/>
        <end position="59"/>
    </location>
</feature>
<dbReference type="EMBL" id="FOGL01000017">
    <property type="protein sequence ID" value="SES08899.1"/>
    <property type="molecule type" value="Genomic_DNA"/>
</dbReference>
<dbReference type="GO" id="GO:0005524">
    <property type="term" value="F:ATP binding"/>
    <property type="evidence" value="ECO:0007669"/>
    <property type="project" value="UniProtKB-KW"/>
</dbReference>
<keyword evidence="7 10" id="KW-0030">Aminoacyl-tRNA synthetase</keyword>
<keyword evidence="13" id="KW-1185">Reference proteome</keyword>
<sequence length="332" mass="38209">MIEKPKYENMGDLAFPCFTLAKIYRNSPQDIALELKQKIKIPELFEHVEAVNGYVNAFLSKSTVSTTIVNEIINKKESYGDLNIGNNQVMTFDFSSPNIAKPFSMGHLRSTVIGNALALIAEKCGYKAVRINHLGDWGTQFGKLITAYKKWGDERNVKDNPIKELLKLYILFHEKAEQNELLNDQGREWFKRLEDGDPEALHLWSWFREESLKEFSKVYDLLGVKFDSFDGEAFYNDKMDKVVELLEEKHLLKESEGAKIVETDGNLPPCLIQKKDGTTLYATRDLAAAIYRREKYHFAKSIYVVGHEQSLHFNELPTEVSLFKRVKSVVQR</sequence>
<evidence type="ECO:0000256" key="1">
    <source>
        <dbReference type="ARBA" id="ARBA00005594"/>
    </source>
</evidence>
<evidence type="ECO:0000256" key="8">
    <source>
        <dbReference type="ARBA" id="ARBA00049339"/>
    </source>
</evidence>
<dbReference type="FunFam" id="3.40.50.620:FF:000116">
    <property type="entry name" value="Arginine--tRNA ligase"/>
    <property type="match status" value="1"/>
</dbReference>
<keyword evidence="4 10" id="KW-0547">Nucleotide-binding</keyword>
<evidence type="ECO:0000313" key="12">
    <source>
        <dbReference type="EMBL" id="SES08899.1"/>
    </source>
</evidence>
<dbReference type="PRINTS" id="PR01038">
    <property type="entry name" value="TRNASYNTHARG"/>
</dbReference>
<comment type="similarity">
    <text evidence="1 10">Belongs to the class-I aminoacyl-tRNA synthetase family.</text>
</comment>
<dbReference type="SUPFAM" id="SSF52374">
    <property type="entry name" value="Nucleotidylyl transferase"/>
    <property type="match status" value="1"/>
</dbReference>
<dbReference type="InterPro" id="IPR005148">
    <property type="entry name" value="Arg-tRNA-synth_N"/>
</dbReference>
<dbReference type="STRING" id="531814.SAMN04487944_117114"/>
<dbReference type="PANTHER" id="PTHR11956:SF5">
    <property type="entry name" value="ARGININE--TRNA LIGASE, CYTOPLASMIC"/>
    <property type="match status" value="1"/>
</dbReference>
<reference evidence="12 13" key="1">
    <citation type="submission" date="2016-10" db="EMBL/GenBank/DDBJ databases">
        <authorList>
            <person name="de Groot N.N."/>
        </authorList>
    </citation>
    <scope>NUCLEOTIDE SEQUENCE [LARGE SCALE GENOMIC DNA]</scope>
    <source>
        <strain evidence="12 13">CGMCC 1.7727</strain>
    </source>
</reference>
<evidence type="ECO:0000256" key="2">
    <source>
        <dbReference type="ARBA" id="ARBA00012837"/>
    </source>
</evidence>
<organism evidence="12 13">
    <name type="scientific">Gracilibacillus ureilyticus</name>
    <dbReference type="NCBI Taxonomy" id="531814"/>
    <lineage>
        <taxon>Bacteria</taxon>
        <taxon>Bacillati</taxon>
        <taxon>Bacillota</taxon>
        <taxon>Bacilli</taxon>
        <taxon>Bacillales</taxon>
        <taxon>Bacillaceae</taxon>
        <taxon>Gracilibacillus</taxon>
    </lineage>
</organism>
<dbReference type="AlphaFoldDB" id="A0A1H9UHS4"/>
<dbReference type="SUPFAM" id="SSF55190">
    <property type="entry name" value="Arginyl-tRNA synthetase (ArgRS), N-terminal 'additional' domain"/>
    <property type="match status" value="1"/>
</dbReference>
<dbReference type="GO" id="GO:0005737">
    <property type="term" value="C:cytoplasm"/>
    <property type="evidence" value="ECO:0007669"/>
    <property type="project" value="UniProtKB-UniRule"/>
</dbReference>
<evidence type="ECO:0000256" key="6">
    <source>
        <dbReference type="ARBA" id="ARBA00022917"/>
    </source>
</evidence>
<dbReference type="EC" id="6.1.1.19" evidence="2 9"/>
<dbReference type="Pfam" id="PF03485">
    <property type="entry name" value="Arg_tRNA_synt_N"/>
    <property type="match status" value="1"/>
</dbReference>
<keyword evidence="3 10" id="KW-0436">Ligase</keyword>
<dbReference type="Proteomes" id="UP000199687">
    <property type="component" value="Unassembled WGS sequence"/>
</dbReference>
<name>A0A1H9UHS4_9BACI</name>
<dbReference type="InterPro" id="IPR035684">
    <property type="entry name" value="ArgRS_core"/>
</dbReference>
<proteinExistence type="inferred from homology"/>
<dbReference type="GO" id="GO:0004814">
    <property type="term" value="F:arginine-tRNA ligase activity"/>
    <property type="evidence" value="ECO:0007669"/>
    <property type="project" value="UniProtKB-UniRule"/>
</dbReference>
<dbReference type="GO" id="GO:0006420">
    <property type="term" value="P:arginyl-tRNA aminoacylation"/>
    <property type="evidence" value="ECO:0007669"/>
    <property type="project" value="UniProtKB-UniRule"/>
</dbReference>
<gene>
    <name evidence="12" type="ORF">SAMN04487944_117114</name>
</gene>
<evidence type="ECO:0000256" key="5">
    <source>
        <dbReference type="ARBA" id="ARBA00022840"/>
    </source>
</evidence>
<keyword evidence="5 10" id="KW-0067">ATP-binding</keyword>
<keyword evidence="6 10" id="KW-0648">Protein biosynthesis</keyword>
<protein>
    <recommendedName>
        <fullName evidence="2 9">Arginine--tRNA ligase</fullName>
        <ecNumber evidence="2 9">6.1.1.19</ecNumber>
    </recommendedName>
</protein>
<dbReference type="InterPro" id="IPR036695">
    <property type="entry name" value="Arg-tRNA-synth_N_sf"/>
</dbReference>
<dbReference type="InterPro" id="IPR014729">
    <property type="entry name" value="Rossmann-like_a/b/a_fold"/>
</dbReference>
<evidence type="ECO:0000256" key="3">
    <source>
        <dbReference type="ARBA" id="ARBA00022598"/>
    </source>
</evidence>
<dbReference type="NCBIfam" id="TIGR00456">
    <property type="entry name" value="argS"/>
    <property type="match status" value="1"/>
</dbReference>